<keyword evidence="1" id="KW-0732">Signal</keyword>
<evidence type="ECO:0000256" key="1">
    <source>
        <dbReference type="SAM" id="SignalP"/>
    </source>
</evidence>
<protein>
    <submittedName>
        <fullName evidence="2">Uncharacterized protein</fullName>
    </submittedName>
</protein>
<name>A0AAD3E1H8_9CHLO</name>
<evidence type="ECO:0000313" key="3">
    <source>
        <dbReference type="Proteomes" id="UP001054857"/>
    </source>
</evidence>
<dbReference type="AlphaFoldDB" id="A0AAD3E1H8"/>
<proteinExistence type="predicted"/>
<sequence length="391" mass="44780">MALVLPFLLLSLPILVVPYTPFYRGTKCLSYYTEPQCPVRGVCDPHDHCVLWGTGSFNWEFEDRFHHYDYMNYYAPPTLPPDVIYANRTRYVIHPYAPPNTRMCRDIDVPGFWWGGQWHFGNETSQALDPQCVFQRLKRRDIIECLHGKKVLFMGDSLVRQVFLRLVFYLRGYESVMEHYFHMDAAYTYFNDASDSLLVDKNAISVYGRPLNPNEVFTVGFAWYREPDDYVKVLNTSSPDYAIFGGLFTPTKGDDCGSITRSAVERMVQFGSATGKPSRLLLQMPHTGVHSSALLDGYASRARALVGKLRGANLPTRIDIVPVDVMSVKSTFLRNELEFRSGWPTGLHYQCSFLGEYPVPIHAFKTPPDYDCRDLMNFNTLMLMLNSLCAK</sequence>
<dbReference type="EMBL" id="BMAR01000054">
    <property type="protein sequence ID" value="GFR51763.1"/>
    <property type="molecule type" value="Genomic_DNA"/>
</dbReference>
<evidence type="ECO:0000313" key="2">
    <source>
        <dbReference type="EMBL" id="GFR51763.1"/>
    </source>
</evidence>
<accession>A0AAD3E1H8</accession>
<organism evidence="2 3">
    <name type="scientific">Astrephomene gubernaculifera</name>
    <dbReference type="NCBI Taxonomy" id="47775"/>
    <lineage>
        <taxon>Eukaryota</taxon>
        <taxon>Viridiplantae</taxon>
        <taxon>Chlorophyta</taxon>
        <taxon>core chlorophytes</taxon>
        <taxon>Chlorophyceae</taxon>
        <taxon>CS clade</taxon>
        <taxon>Chlamydomonadales</taxon>
        <taxon>Astrephomenaceae</taxon>
        <taxon>Astrephomene</taxon>
    </lineage>
</organism>
<feature type="signal peptide" evidence="1">
    <location>
        <begin position="1"/>
        <end position="18"/>
    </location>
</feature>
<feature type="chain" id="PRO_5042076015" evidence="1">
    <location>
        <begin position="19"/>
        <end position="391"/>
    </location>
</feature>
<reference evidence="2 3" key="1">
    <citation type="journal article" date="2021" name="Sci. Rep.">
        <title>Genome sequencing of the multicellular alga Astrephomene provides insights into convergent evolution of germ-soma differentiation.</title>
        <authorList>
            <person name="Yamashita S."/>
            <person name="Yamamoto K."/>
            <person name="Matsuzaki R."/>
            <person name="Suzuki S."/>
            <person name="Yamaguchi H."/>
            <person name="Hirooka S."/>
            <person name="Minakuchi Y."/>
            <person name="Miyagishima S."/>
            <person name="Kawachi M."/>
            <person name="Toyoda A."/>
            <person name="Nozaki H."/>
        </authorList>
    </citation>
    <scope>NUCLEOTIDE SEQUENCE [LARGE SCALE GENOMIC DNA]</scope>
    <source>
        <strain evidence="2 3">NIES-4017</strain>
    </source>
</reference>
<gene>
    <name evidence="2" type="ORF">Agub_g14219</name>
</gene>
<comment type="caution">
    <text evidence="2">The sequence shown here is derived from an EMBL/GenBank/DDBJ whole genome shotgun (WGS) entry which is preliminary data.</text>
</comment>
<dbReference type="Proteomes" id="UP001054857">
    <property type="component" value="Unassembled WGS sequence"/>
</dbReference>
<keyword evidence="3" id="KW-1185">Reference proteome</keyword>